<dbReference type="AlphaFoldDB" id="A0A8H8P046"/>
<name>A0A8H8P046_9AGAM</name>
<dbReference type="RefSeq" id="XP_043183326.1">
    <property type="nucleotide sequence ID" value="XM_043327941.1"/>
</dbReference>
<comment type="similarity">
    <text evidence="1">Belongs to the peptidase C14B family.</text>
</comment>
<dbReference type="PANTHER" id="PTHR48104">
    <property type="entry name" value="METACASPASE-4"/>
    <property type="match status" value="1"/>
</dbReference>
<evidence type="ECO:0000313" key="3">
    <source>
        <dbReference type="Proteomes" id="UP000650533"/>
    </source>
</evidence>
<dbReference type="Proteomes" id="UP000650533">
    <property type="component" value="Chromosome 9"/>
</dbReference>
<dbReference type="PANTHER" id="PTHR48104:SF30">
    <property type="entry name" value="METACASPASE-1"/>
    <property type="match status" value="1"/>
</dbReference>
<dbReference type="Gene3D" id="3.40.50.12660">
    <property type="match status" value="1"/>
</dbReference>
<dbReference type="InterPro" id="IPR050452">
    <property type="entry name" value="Metacaspase"/>
</dbReference>
<proteinExistence type="inferred from homology"/>
<accession>A0A8H8P046</accession>
<organism evidence="2 3">
    <name type="scientific">Rhizoctonia solani</name>
    <dbReference type="NCBI Taxonomy" id="456999"/>
    <lineage>
        <taxon>Eukaryota</taxon>
        <taxon>Fungi</taxon>
        <taxon>Dikarya</taxon>
        <taxon>Basidiomycota</taxon>
        <taxon>Agaricomycotina</taxon>
        <taxon>Agaricomycetes</taxon>
        <taxon>Cantharellales</taxon>
        <taxon>Ceratobasidiaceae</taxon>
        <taxon>Rhizoctonia</taxon>
    </lineage>
</organism>
<keyword evidence="2" id="KW-0378">Hydrolase</keyword>
<keyword evidence="2" id="KW-0645">Protease</keyword>
<protein>
    <submittedName>
        <fullName evidence="2">ICE-like protease (Caspase) p20 domain protein</fullName>
    </submittedName>
</protein>
<evidence type="ECO:0000313" key="2">
    <source>
        <dbReference type="EMBL" id="QRW23089.1"/>
    </source>
</evidence>
<dbReference type="GO" id="GO:0006508">
    <property type="term" value="P:proteolysis"/>
    <property type="evidence" value="ECO:0007669"/>
    <property type="project" value="UniProtKB-KW"/>
</dbReference>
<dbReference type="EMBL" id="CP059666">
    <property type="protein sequence ID" value="QRW23089.1"/>
    <property type="molecule type" value="Genomic_DNA"/>
</dbReference>
<sequence>MLEDCEPHVPGAWIHPSQAVVVVPEPLIGVGDEGSVETNVNLWRCLGDAIRHGDSMPTDKSTYNSKGPAKQLKHGYKKENIRILLARAVNANQYKCQPTKKNIVKSLEWLVRGTRRGDYRYFHFSGHGEIFEDPSGKLARKIPEGGVDPKEDDSELYGDQTDKLRVTSQTIDVSELKRYSEALSAYCHDKPPHATREFDVVDWQNSYRIRDEELNQVFSSLPEGSTLTCTIDCCHSGRIANNNFKLLGAGFRGSMVCDENTGLEQPVSQIPPLQDVHSRVGAEPEINGGVILRNGPISERYEAKICLPLQSSLHGSMGLSEVRRMNDMDTIESCEFPRGLTGFATSVYRYFCPPTLVPESDKQGDNIMTSGKVKMEEKLPPDEVQKDNIKANMAFVKGVEEVSGRTSTVGELFDIVK</sequence>
<evidence type="ECO:0000256" key="1">
    <source>
        <dbReference type="ARBA" id="ARBA00009005"/>
    </source>
</evidence>
<reference evidence="2" key="1">
    <citation type="submission" date="2020-05" db="EMBL/GenBank/DDBJ databases">
        <title>Evolutionary and genomic comparisons of hybrid uninucleate and nonhybrid Rhizoctonia fungi.</title>
        <authorList>
            <person name="Li C."/>
            <person name="Chen X."/>
        </authorList>
    </citation>
    <scope>NUCLEOTIDE SEQUENCE</scope>
    <source>
        <strain evidence="2">AG-1 IA</strain>
    </source>
</reference>
<dbReference type="GO" id="GO:0005737">
    <property type="term" value="C:cytoplasm"/>
    <property type="evidence" value="ECO:0007669"/>
    <property type="project" value="TreeGrafter"/>
</dbReference>
<dbReference type="KEGG" id="rsx:RhiXN_08125"/>
<gene>
    <name evidence="2" type="ORF">RhiXN_08125</name>
</gene>
<dbReference type="GO" id="GO:0004197">
    <property type="term" value="F:cysteine-type endopeptidase activity"/>
    <property type="evidence" value="ECO:0007669"/>
    <property type="project" value="TreeGrafter"/>
</dbReference>
<dbReference type="GeneID" id="67030404"/>